<dbReference type="EMBL" id="CADCVT010000285">
    <property type="protein sequence ID" value="CAA9516099.1"/>
    <property type="molecule type" value="Genomic_DNA"/>
</dbReference>
<dbReference type="AlphaFoldDB" id="A0A6J4T7U0"/>
<feature type="compositionally biased region" description="Basic and acidic residues" evidence="1">
    <location>
        <begin position="479"/>
        <end position="488"/>
    </location>
</feature>
<evidence type="ECO:0000313" key="2">
    <source>
        <dbReference type="EMBL" id="CAA9516099.1"/>
    </source>
</evidence>
<feature type="compositionally biased region" description="Basic residues" evidence="1">
    <location>
        <begin position="152"/>
        <end position="172"/>
    </location>
</feature>
<feature type="compositionally biased region" description="Basic and acidic residues" evidence="1">
    <location>
        <begin position="362"/>
        <end position="422"/>
    </location>
</feature>
<feature type="non-terminal residue" evidence="2">
    <location>
        <position position="583"/>
    </location>
</feature>
<feature type="region of interest" description="Disordered" evidence="1">
    <location>
        <begin position="1"/>
        <end position="583"/>
    </location>
</feature>
<feature type="compositionally biased region" description="Basic and acidic residues" evidence="1">
    <location>
        <begin position="276"/>
        <end position="297"/>
    </location>
</feature>
<name>A0A6J4T7U0_9ACTN</name>
<evidence type="ECO:0000256" key="1">
    <source>
        <dbReference type="SAM" id="MobiDB-lite"/>
    </source>
</evidence>
<feature type="compositionally biased region" description="Basic and acidic residues" evidence="1">
    <location>
        <begin position="250"/>
        <end position="261"/>
    </location>
</feature>
<reference evidence="2" key="1">
    <citation type="submission" date="2020-02" db="EMBL/GenBank/DDBJ databases">
        <authorList>
            <person name="Meier V. D."/>
        </authorList>
    </citation>
    <scope>NUCLEOTIDE SEQUENCE</scope>
    <source>
        <strain evidence="2">AVDCRST_MAG85</strain>
    </source>
</reference>
<accession>A0A6J4T7U0</accession>
<feature type="compositionally biased region" description="Basic residues" evidence="1">
    <location>
        <begin position="77"/>
        <end position="86"/>
    </location>
</feature>
<organism evidence="2">
    <name type="scientific">uncultured Solirubrobacteraceae bacterium</name>
    <dbReference type="NCBI Taxonomy" id="1162706"/>
    <lineage>
        <taxon>Bacteria</taxon>
        <taxon>Bacillati</taxon>
        <taxon>Actinomycetota</taxon>
        <taxon>Thermoleophilia</taxon>
        <taxon>Solirubrobacterales</taxon>
        <taxon>Solirubrobacteraceae</taxon>
        <taxon>environmental samples</taxon>
    </lineage>
</organism>
<feature type="compositionally biased region" description="Basic and acidic residues" evidence="1">
    <location>
        <begin position="570"/>
        <end position="583"/>
    </location>
</feature>
<feature type="compositionally biased region" description="Basic and acidic residues" evidence="1">
    <location>
        <begin position="55"/>
        <end position="70"/>
    </location>
</feature>
<feature type="compositionally biased region" description="Basic and acidic residues" evidence="1">
    <location>
        <begin position="173"/>
        <end position="183"/>
    </location>
</feature>
<feature type="compositionally biased region" description="Basic and acidic residues" evidence="1">
    <location>
        <begin position="448"/>
        <end position="462"/>
    </location>
</feature>
<protein>
    <submittedName>
        <fullName evidence="2">Type IV fimbrial assembly, ATPase PilB</fullName>
    </submittedName>
</protein>
<feature type="compositionally biased region" description="Basic residues" evidence="1">
    <location>
        <begin position="104"/>
        <end position="126"/>
    </location>
</feature>
<sequence>APLSPHHTRRHRPVGRHHASHAAWRPQPLAHRRPGGASLRRSRPDGVGGRRRPRRREDRCGDATGREAHHAGPARACNRRAPRPRPPRPEPLPGRHGRHEPPRPRSRQALRGRPGRLHRRAHRARRDGRPRQRPGDRRHRDHDGPRGPCRGRLPRGHRRRHQPHRAPRRRGRHDQPRRGVRGRERARRGRRPARVRRRRAGHQARQPDHRPGGRAGHLGHPLRARGQPASRPLPHRRRAHRDDDDPQADGLRRRQPREDHVRPRHRRASRAAGRPRQPDDRRSPDRPARRDAPERPRRVDRHAHPRQVVGHHGARPARDGRGRPRALLEGLPPGVRRGARHGPDRLGQVDVALRGARRHQHAREEHHHDRGPGRVPGRRDHAGPDEPEGRPDVRQRPARDDARRSGRDHGRRDPRPRDGPDRHRGRAHRPPRPLDAAHQRRPRRRDAPHRDGHRVLPRLQRDRLRRGPAPRADAVRALQEARDAERRGPARRRLHGDRARRRLRPGRLLALRRLRLQGPPRAVRGHEHHRRDPHAGRRACRRRQDRRGRRAPGHAPPARGRPGQGQAGEDLDRRGHPRDRLAL</sequence>
<feature type="compositionally biased region" description="Basic residues" evidence="1">
    <location>
        <begin position="1"/>
        <end position="20"/>
    </location>
</feature>
<feature type="compositionally biased region" description="Basic residues" evidence="1">
    <location>
        <begin position="184"/>
        <end position="202"/>
    </location>
</feature>
<feature type="compositionally biased region" description="Basic residues" evidence="1">
    <location>
        <begin position="526"/>
        <end position="552"/>
    </location>
</feature>
<feature type="compositionally biased region" description="Basic residues" evidence="1">
    <location>
        <begin position="489"/>
        <end position="515"/>
    </location>
</feature>
<gene>
    <name evidence="2" type="ORF">AVDCRST_MAG85-2620</name>
</gene>
<feature type="non-terminal residue" evidence="2">
    <location>
        <position position="1"/>
    </location>
</feature>
<proteinExistence type="predicted"/>